<dbReference type="OrthoDB" id="2747330at2759"/>
<comment type="similarity">
    <text evidence="1">Belongs to the peptidase A1 family.</text>
</comment>
<name>A0A6J5WCF5_PRUAR</name>
<feature type="domain" description="Peptidase A1" evidence="7">
    <location>
        <begin position="185"/>
        <end position="368"/>
    </location>
</feature>
<dbReference type="InterPro" id="IPR032861">
    <property type="entry name" value="TAXi_N"/>
</dbReference>
<dbReference type="FunFam" id="2.40.70.10:FF:000016">
    <property type="entry name" value="Probable aspartic protease At2g35615"/>
    <property type="match status" value="1"/>
</dbReference>
<evidence type="ECO:0000256" key="6">
    <source>
        <dbReference type="SAM" id="MobiDB-lite"/>
    </source>
</evidence>
<dbReference type="PROSITE" id="PS51257">
    <property type="entry name" value="PROKAR_LIPOPROTEIN"/>
    <property type="match status" value="1"/>
</dbReference>
<dbReference type="AlphaFoldDB" id="A0A6J5WCF5"/>
<keyword evidence="2" id="KW-0645">Protease</keyword>
<sequence length="368" mass="38732">MVAVRLKQAVAVLVKMAAVLLFFFLISGCATTTATATSTIRSTITYPEFQELNVKETIAGTKMNIGPPTAAARNVTSSSSSSPTTTASTSDSGGGGGGKWKVKVVHRDTISLQSYRNGGGHTHAHLFHARMKRDAKRVASLMRRLSHRISSSSNSSTIDEEEEKEEEKGFGSEVVSGMEQGSGEYFVRIGVGSPPRSQYIVIDSGSDIVWVQCQPCSQCYHQSDPIFDPAHSASYMGVSCSSSVCGHLQNPGCHAGRCRYEASYGDGSYTEGTLALETLTLGSTLIQNVAIGCGHMNRGMFVGAAGLLGLGGGPMSFVGQLAGQTGGAFTYCLVSRGRRSGTGRIEVSGGVIQWRRPHLVAGGGFVPS</sequence>
<evidence type="ECO:0000313" key="9">
    <source>
        <dbReference type="Proteomes" id="UP000507245"/>
    </source>
</evidence>
<dbReference type="PANTHER" id="PTHR47967:SF60">
    <property type="entry name" value="PROTEIN ASPARTIC PROTEASE IN GUARD CELL 1-LIKE"/>
    <property type="match status" value="1"/>
</dbReference>
<dbReference type="SUPFAM" id="SSF50630">
    <property type="entry name" value="Acid proteases"/>
    <property type="match status" value="1"/>
</dbReference>
<evidence type="ECO:0000256" key="3">
    <source>
        <dbReference type="ARBA" id="ARBA00022729"/>
    </source>
</evidence>
<dbReference type="InterPro" id="IPR021109">
    <property type="entry name" value="Peptidase_aspartic_dom_sf"/>
</dbReference>
<protein>
    <recommendedName>
        <fullName evidence="7">Peptidase A1 domain-containing protein</fullName>
    </recommendedName>
</protein>
<dbReference type="InterPro" id="IPR051708">
    <property type="entry name" value="Plant_Aspart_Prot_A1"/>
</dbReference>
<evidence type="ECO:0000256" key="4">
    <source>
        <dbReference type="ARBA" id="ARBA00022750"/>
    </source>
</evidence>
<keyword evidence="4" id="KW-0064">Aspartyl protease</keyword>
<dbReference type="Proteomes" id="UP000507245">
    <property type="component" value="Unassembled WGS sequence"/>
</dbReference>
<keyword evidence="5" id="KW-0378">Hydrolase</keyword>
<dbReference type="Pfam" id="PF14543">
    <property type="entry name" value="TAXi_N"/>
    <property type="match status" value="1"/>
</dbReference>
<feature type="compositionally biased region" description="Low complexity" evidence="6">
    <location>
        <begin position="144"/>
        <end position="156"/>
    </location>
</feature>
<feature type="compositionally biased region" description="Low complexity" evidence="6">
    <location>
        <begin position="76"/>
        <end position="91"/>
    </location>
</feature>
<evidence type="ECO:0000259" key="7">
    <source>
        <dbReference type="PROSITE" id="PS51767"/>
    </source>
</evidence>
<reference evidence="9" key="1">
    <citation type="journal article" date="2020" name="Genome Biol.">
        <title>Gamete binning: chromosome-level and haplotype-resolved genome assembly enabled by high-throughput single-cell sequencing of gamete genomes.</title>
        <authorList>
            <person name="Campoy J.A."/>
            <person name="Sun H."/>
            <person name="Goel M."/>
            <person name="Jiao W.-B."/>
            <person name="Folz-Donahue K."/>
            <person name="Wang N."/>
            <person name="Rubio M."/>
            <person name="Liu C."/>
            <person name="Kukat C."/>
            <person name="Ruiz D."/>
            <person name="Huettel B."/>
            <person name="Schneeberger K."/>
        </authorList>
    </citation>
    <scope>NUCLEOTIDE SEQUENCE [LARGE SCALE GENOMIC DNA]</scope>
    <source>
        <strain evidence="9">cv. Rojo Pasion</strain>
    </source>
</reference>
<proteinExistence type="inferred from homology"/>
<gene>
    <name evidence="8" type="ORF">ORAREDHAP_LOCUS7526</name>
</gene>
<evidence type="ECO:0000256" key="2">
    <source>
        <dbReference type="ARBA" id="ARBA00022670"/>
    </source>
</evidence>
<dbReference type="InterPro" id="IPR033121">
    <property type="entry name" value="PEPTIDASE_A1"/>
</dbReference>
<feature type="region of interest" description="Disordered" evidence="6">
    <location>
        <begin position="144"/>
        <end position="172"/>
    </location>
</feature>
<organism evidence="8 9">
    <name type="scientific">Prunus armeniaca</name>
    <name type="common">Apricot</name>
    <name type="synonym">Armeniaca vulgaris</name>
    <dbReference type="NCBI Taxonomy" id="36596"/>
    <lineage>
        <taxon>Eukaryota</taxon>
        <taxon>Viridiplantae</taxon>
        <taxon>Streptophyta</taxon>
        <taxon>Embryophyta</taxon>
        <taxon>Tracheophyta</taxon>
        <taxon>Spermatophyta</taxon>
        <taxon>Magnoliopsida</taxon>
        <taxon>eudicotyledons</taxon>
        <taxon>Gunneridae</taxon>
        <taxon>Pentapetalae</taxon>
        <taxon>rosids</taxon>
        <taxon>fabids</taxon>
        <taxon>Rosales</taxon>
        <taxon>Rosaceae</taxon>
        <taxon>Amygdaloideae</taxon>
        <taxon>Amygdaleae</taxon>
        <taxon>Prunus</taxon>
    </lineage>
</organism>
<dbReference type="GO" id="GO:0006508">
    <property type="term" value="P:proteolysis"/>
    <property type="evidence" value="ECO:0007669"/>
    <property type="project" value="UniProtKB-KW"/>
</dbReference>
<evidence type="ECO:0000256" key="5">
    <source>
        <dbReference type="ARBA" id="ARBA00022801"/>
    </source>
</evidence>
<dbReference type="GO" id="GO:0004190">
    <property type="term" value="F:aspartic-type endopeptidase activity"/>
    <property type="evidence" value="ECO:0007669"/>
    <property type="project" value="UniProtKB-KW"/>
</dbReference>
<keyword evidence="3" id="KW-0732">Signal</keyword>
<dbReference type="PROSITE" id="PS51767">
    <property type="entry name" value="PEPTIDASE_A1"/>
    <property type="match status" value="1"/>
</dbReference>
<keyword evidence="9" id="KW-1185">Reference proteome</keyword>
<dbReference type="PANTHER" id="PTHR47967">
    <property type="entry name" value="OS07G0603500 PROTEIN-RELATED"/>
    <property type="match status" value="1"/>
</dbReference>
<evidence type="ECO:0000313" key="8">
    <source>
        <dbReference type="EMBL" id="CAB4296008.1"/>
    </source>
</evidence>
<dbReference type="Gene3D" id="2.40.70.10">
    <property type="entry name" value="Acid Proteases"/>
    <property type="match status" value="1"/>
</dbReference>
<dbReference type="EMBL" id="CAEKKB010000001">
    <property type="protein sequence ID" value="CAB4296008.1"/>
    <property type="molecule type" value="Genomic_DNA"/>
</dbReference>
<feature type="region of interest" description="Disordered" evidence="6">
    <location>
        <begin position="64"/>
        <end position="99"/>
    </location>
</feature>
<accession>A0A6J5WCF5</accession>
<evidence type="ECO:0000256" key="1">
    <source>
        <dbReference type="ARBA" id="ARBA00007447"/>
    </source>
</evidence>